<protein>
    <submittedName>
        <fullName evidence="1">Uncharacterized protein</fullName>
    </submittedName>
</protein>
<dbReference type="EMBL" id="JABFAA010000007">
    <property type="protein sequence ID" value="MBA0687285.1"/>
    <property type="molecule type" value="Genomic_DNA"/>
</dbReference>
<dbReference type="Proteomes" id="UP000593577">
    <property type="component" value="Unassembled WGS sequence"/>
</dbReference>
<gene>
    <name evidence="1" type="ORF">Goari_014834</name>
</gene>
<sequence>MSKSILTLHLKNRIIDCVQGLLSEIPWVKRFNLGQSLDSYKLKSRVIR</sequence>
<comment type="caution">
    <text evidence="1">The sequence shown here is derived from an EMBL/GenBank/DDBJ whole genome shotgun (WGS) entry which is preliminary data.</text>
</comment>
<keyword evidence="2" id="KW-1185">Reference proteome</keyword>
<proteinExistence type="predicted"/>
<reference evidence="1 2" key="1">
    <citation type="journal article" date="2019" name="Genome Biol. Evol.">
        <title>Insights into the evolution of the New World diploid cottons (Gossypium, subgenus Houzingenia) based on genome sequencing.</title>
        <authorList>
            <person name="Grover C.E."/>
            <person name="Arick M.A. 2nd"/>
            <person name="Thrash A."/>
            <person name="Conover J.L."/>
            <person name="Sanders W.S."/>
            <person name="Peterson D.G."/>
            <person name="Frelichowski J.E."/>
            <person name="Scheffler J.A."/>
            <person name="Scheffler B.E."/>
            <person name="Wendel J.F."/>
        </authorList>
    </citation>
    <scope>NUCLEOTIDE SEQUENCE [LARGE SCALE GENOMIC DNA]</scope>
    <source>
        <strain evidence="1">185</strain>
        <tissue evidence="1">Leaf</tissue>
    </source>
</reference>
<dbReference type="AlphaFoldDB" id="A0A7J8XJ11"/>
<evidence type="ECO:0000313" key="2">
    <source>
        <dbReference type="Proteomes" id="UP000593577"/>
    </source>
</evidence>
<name>A0A7J8XJ11_GOSAI</name>
<evidence type="ECO:0000313" key="1">
    <source>
        <dbReference type="EMBL" id="MBA0687285.1"/>
    </source>
</evidence>
<accession>A0A7J8XJ11</accession>
<organism evidence="1 2">
    <name type="scientific">Gossypium aridum</name>
    <name type="common">American cotton</name>
    <name type="synonym">Erioxylum aridum</name>
    <dbReference type="NCBI Taxonomy" id="34290"/>
    <lineage>
        <taxon>Eukaryota</taxon>
        <taxon>Viridiplantae</taxon>
        <taxon>Streptophyta</taxon>
        <taxon>Embryophyta</taxon>
        <taxon>Tracheophyta</taxon>
        <taxon>Spermatophyta</taxon>
        <taxon>Magnoliopsida</taxon>
        <taxon>eudicotyledons</taxon>
        <taxon>Gunneridae</taxon>
        <taxon>Pentapetalae</taxon>
        <taxon>rosids</taxon>
        <taxon>malvids</taxon>
        <taxon>Malvales</taxon>
        <taxon>Malvaceae</taxon>
        <taxon>Malvoideae</taxon>
        <taxon>Gossypium</taxon>
    </lineage>
</organism>